<dbReference type="InterPro" id="IPR036942">
    <property type="entry name" value="Beta-barrel_TonB_sf"/>
</dbReference>
<dbReference type="PANTHER" id="PTHR30069:SF46">
    <property type="entry name" value="OAR PROTEIN"/>
    <property type="match status" value="1"/>
</dbReference>
<keyword evidence="4" id="KW-0812">Transmembrane</keyword>
<evidence type="ECO:0000256" key="2">
    <source>
        <dbReference type="ARBA" id="ARBA00022448"/>
    </source>
</evidence>
<comment type="subcellular location">
    <subcellularLocation>
        <location evidence="1">Cell outer membrane</location>
        <topology evidence="1">Multi-pass membrane protein</topology>
    </subcellularLocation>
</comment>
<dbReference type="Gene3D" id="2.40.170.20">
    <property type="entry name" value="TonB-dependent receptor, beta-barrel domain"/>
    <property type="match status" value="1"/>
</dbReference>
<evidence type="ECO:0000256" key="4">
    <source>
        <dbReference type="ARBA" id="ARBA00022692"/>
    </source>
</evidence>
<dbReference type="Proteomes" id="UP000745859">
    <property type="component" value="Unassembled WGS sequence"/>
</dbReference>
<keyword evidence="3" id="KW-1134">Transmembrane beta strand</keyword>
<evidence type="ECO:0000256" key="5">
    <source>
        <dbReference type="ARBA" id="ARBA00023136"/>
    </source>
</evidence>
<gene>
    <name evidence="8" type="ORF">FHR24_000349</name>
</gene>
<evidence type="ECO:0000259" key="7">
    <source>
        <dbReference type="Pfam" id="PF25183"/>
    </source>
</evidence>
<reference evidence="8 9" key="1">
    <citation type="submission" date="2020-03" db="EMBL/GenBank/DDBJ databases">
        <title>Genomic Encyclopedia of Type Strains, Phase IV (KMG-IV): sequencing the most valuable type-strain genomes for metagenomic binning, comparative biology and taxonomic classification.</title>
        <authorList>
            <person name="Goeker M."/>
        </authorList>
    </citation>
    <scope>NUCLEOTIDE SEQUENCE [LARGE SCALE GENOMIC DNA]</scope>
    <source>
        <strain evidence="8 9">DSM 101599</strain>
    </source>
</reference>
<proteinExistence type="predicted"/>
<keyword evidence="6" id="KW-0998">Cell outer membrane</keyword>
<feature type="domain" description="TonB-dependent transporter Oar-like beta-barrel" evidence="7">
    <location>
        <begin position="345"/>
        <end position="992"/>
    </location>
</feature>
<dbReference type="SUPFAM" id="SSF56935">
    <property type="entry name" value="Porins"/>
    <property type="match status" value="1"/>
</dbReference>
<keyword evidence="2" id="KW-0813">Transport</keyword>
<evidence type="ECO:0000256" key="6">
    <source>
        <dbReference type="ARBA" id="ARBA00023237"/>
    </source>
</evidence>
<dbReference type="InterPro" id="IPR039426">
    <property type="entry name" value="TonB-dep_rcpt-like"/>
</dbReference>
<keyword evidence="9" id="KW-1185">Reference proteome</keyword>
<organism evidence="8 9">
    <name type="scientific">Wenyingzhuangia heitensis</name>
    <dbReference type="NCBI Taxonomy" id="1487859"/>
    <lineage>
        <taxon>Bacteria</taxon>
        <taxon>Pseudomonadati</taxon>
        <taxon>Bacteroidota</taxon>
        <taxon>Flavobacteriia</taxon>
        <taxon>Flavobacteriales</taxon>
        <taxon>Flavobacteriaceae</taxon>
        <taxon>Wenyingzhuangia</taxon>
    </lineage>
</organism>
<accession>A0ABX0U7G9</accession>
<dbReference type="Pfam" id="PF13620">
    <property type="entry name" value="CarboxypepD_reg"/>
    <property type="match status" value="1"/>
</dbReference>
<evidence type="ECO:0000313" key="8">
    <source>
        <dbReference type="EMBL" id="NIJ43910.1"/>
    </source>
</evidence>
<dbReference type="InterPro" id="IPR057601">
    <property type="entry name" value="Oar-like_b-barrel"/>
</dbReference>
<dbReference type="RefSeq" id="WP_167182995.1">
    <property type="nucleotide sequence ID" value="NZ_JAASQL010000001.1"/>
</dbReference>
<dbReference type="Pfam" id="PF25183">
    <property type="entry name" value="OMP_b-brl_4"/>
    <property type="match status" value="2"/>
</dbReference>
<evidence type="ECO:0000313" key="9">
    <source>
        <dbReference type="Proteomes" id="UP000745859"/>
    </source>
</evidence>
<protein>
    <recommendedName>
        <fullName evidence="7">TonB-dependent transporter Oar-like beta-barrel domain-containing protein</fullName>
    </recommendedName>
</protein>
<comment type="caution">
    <text evidence="8">The sequence shown here is derived from an EMBL/GenBank/DDBJ whole genome shotgun (WGS) entry which is preliminary data.</text>
</comment>
<dbReference type="InterPro" id="IPR008969">
    <property type="entry name" value="CarboxyPept-like_regulatory"/>
</dbReference>
<keyword evidence="5" id="KW-0472">Membrane</keyword>
<name>A0ABX0U7G9_9FLAO</name>
<dbReference type="EMBL" id="JAASQL010000001">
    <property type="protein sequence ID" value="NIJ43910.1"/>
    <property type="molecule type" value="Genomic_DNA"/>
</dbReference>
<feature type="domain" description="TonB-dependent transporter Oar-like beta-barrel" evidence="7">
    <location>
        <begin position="234"/>
        <end position="301"/>
    </location>
</feature>
<evidence type="ECO:0000256" key="3">
    <source>
        <dbReference type="ARBA" id="ARBA00022452"/>
    </source>
</evidence>
<dbReference type="Gene3D" id="2.60.40.1120">
    <property type="entry name" value="Carboxypeptidase-like, regulatory domain"/>
    <property type="match status" value="1"/>
</dbReference>
<sequence length="1048" mass="115887">MKTFKIITVLVAVLFGTVKTYSQSTNASIKGKFTDATGDPLMGVTVLIENTSTGFKTATSSNMEGDFILQQLPLGGPYVFNASYIGFTSVTRNDLELNQNDEITLKIKMEENINNLEAVVLKSDGISKRIKQLGASTKISSQQIKNLPAEGRNFTRLTSLSPLQGGGSLNLGGQRSTSTNVTIDGANARNTLTAGEVGRGPFTISQEAIREFEVSTNDYTVTQGRQSGGSLNAVTKSGTNEFHGSAFSYYRADALQSKYNIRGQDRTADFYTLQTGVSLGGPIIKDKLHFFATYERQDAGSPVTIADIQSEDDENNYGITQENLDRFLDIARTQYGVSNEQQVGQFDRETTANNLFVRLDWQINDKHTLTLRNLFNKYSSPMNTSDNSDFEIAETWSDFESHENSTLLSLRSKFSKDVTNEFKLQYQHAERGYLPSSQLPSANIPRAIVDVTSDLPNGNTRSRTVQLGGQRYSPETNLEKQVHIANTTYLNKDKVNFTFGTDNTITYLETLLSNEQNGRFFFDSLDDFENGVASRYAREVPLNGVAPVVEQTVYDLSLFAEADFNIHKDVNVIAGLRWDATIFSEAGEFNPVVYEELGIRTDNQPTDFNNIQPRLQFTWNVNGNDKDILKLGGGVFSSQPHYYAQVNNIQNSGMLLGAIDVSGANVPTPDFEAYRQNPSTVPGVPAGETPFSTINAVSDDFEVPTTYKANLNYTHFFDNGMFLGVNALLSHTTNNYTYQEANLKEQPEFTTPEGRDVFVPANTIGANGSIDWKNSRKSDKVGRALLLTSDGILDQTALIINGGAEIGKDGYVNASVTFNKTKDNSSYNCCVANTSTFLPVKGDPRDLNYGYSDNHFDTKVIVNGATPTWQGFKLGVTAIGTGGSRYSFKVDNTTSVNGDYNLSNDIAYIYDPKDPNTPAEIVEAYNQILNDPETPKEYKEYLKNSYGGFAERNGGKNPFYFTVDVRLTKDIKLYKKHNLQLSADVFNFANLLNKDWGVSHNYGNRELMKVNGFNQATNSYSYDVQTGAGTEPIGGTPWRLQIGAKYSF</sequence>
<dbReference type="PANTHER" id="PTHR30069">
    <property type="entry name" value="TONB-DEPENDENT OUTER MEMBRANE RECEPTOR"/>
    <property type="match status" value="1"/>
</dbReference>
<dbReference type="SUPFAM" id="SSF49464">
    <property type="entry name" value="Carboxypeptidase regulatory domain-like"/>
    <property type="match status" value="1"/>
</dbReference>
<evidence type="ECO:0000256" key="1">
    <source>
        <dbReference type="ARBA" id="ARBA00004571"/>
    </source>
</evidence>